<dbReference type="PANTHER" id="PTHR33064:SF37">
    <property type="entry name" value="RIBONUCLEASE H"/>
    <property type="match status" value="1"/>
</dbReference>
<sequence length="227" mass="26049">MPFGLKNAPSIFQRCVDDILRSYIGKFAYVYIDDVLIYSSTPEEHIEHIEAIVNALHKANMKISNEKSHFFKEEIEYLGHVIKHNGITVDPTEIQTIRDYPKPTTLKELRSSLGLASYYRKFIKNFAAIVKPLTTFLRGENNSISKNQSAKIKIELDQPALEAMNRIKDELEAQVQLFQPDFKEPFELTTDASNFAIGAVLSQKQRLISFISRTLNETEQNYSTNEK</sequence>
<dbReference type="STRING" id="151549.A0A4C1TPL9"/>
<dbReference type="Pfam" id="PF17919">
    <property type="entry name" value="RT_RNaseH_2"/>
    <property type="match status" value="1"/>
</dbReference>
<evidence type="ECO:0000313" key="3">
    <source>
        <dbReference type="EMBL" id="GBP15917.1"/>
    </source>
</evidence>
<dbReference type="SUPFAM" id="SSF56672">
    <property type="entry name" value="DNA/RNA polymerases"/>
    <property type="match status" value="1"/>
</dbReference>
<accession>A0A4C1TPL9</accession>
<dbReference type="FunFam" id="3.30.70.270:FF:000003">
    <property type="entry name" value="Transposon Ty3-G Gag-Pol polyprotein"/>
    <property type="match status" value="1"/>
</dbReference>
<dbReference type="AlphaFoldDB" id="A0A4C1TPL9"/>
<evidence type="ECO:0000256" key="1">
    <source>
        <dbReference type="ARBA" id="ARBA00012493"/>
    </source>
</evidence>
<feature type="domain" description="Reverse transcriptase" evidence="2">
    <location>
        <begin position="1"/>
        <end position="82"/>
    </location>
</feature>
<evidence type="ECO:0000259" key="2">
    <source>
        <dbReference type="PROSITE" id="PS50878"/>
    </source>
</evidence>
<protein>
    <recommendedName>
        <fullName evidence="1">RNA-directed DNA polymerase</fullName>
        <ecNumber evidence="1">2.7.7.49</ecNumber>
    </recommendedName>
</protein>
<dbReference type="CDD" id="cd01647">
    <property type="entry name" value="RT_LTR"/>
    <property type="match status" value="1"/>
</dbReference>
<name>A0A4C1TPL9_EUMVA</name>
<reference evidence="3 4" key="1">
    <citation type="journal article" date="2019" name="Commun. Biol.">
        <title>The bagworm genome reveals a unique fibroin gene that provides high tensile strength.</title>
        <authorList>
            <person name="Kono N."/>
            <person name="Nakamura H."/>
            <person name="Ohtoshi R."/>
            <person name="Tomita M."/>
            <person name="Numata K."/>
            <person name="Arakawa K."/>
        </authorList>
    </citation>
    <scope>NUCLEOTIDE SEQUENCE [LARGE SCALE GENOMIC DNA]</scope>
</reference>
<dbReference type="InterPro" id="IPR043128">
    <property type="entry name" value="Rev_trsase/Diguanyl_cyclase"/>
</dbReference>
<keyword evidence="4" id="KW-1185">Reference proteome</keyword>
<dbReference type="FunFam" id="3.30.70.270:FF:000020">
    <property type="entry name" value="Transposon Tf2-6 polyprotein-like Protein"/>
    <property type="match status" value="1"/>
</dbReference>
<dbReference type="InterPro" id="IPR000477">
    <property type="entry name" value="RT_dom"/>
</dbReference>
<dbReference type="OrthoDB" id="425619at2759"/>
<dbReference type="InterPro" id="IPR041577">
    <property type="entry name" value="RT_RNaseH_2"/>
</dbReference>
<dbReference type="Proteomes" id="UP000299102">
    <property type="component" value="Unassembled WGS sequence"/>
</dbReference>
<dbReference type="EC" id="2.7.7.49" evidence="1"/>
<gene>
    <name evidence="3" type="primary">pol</name>
    <name evidence="3" type="ORF">EVAR_69966_1</name>
</gene>
<dbReference type="GO" id="GO:0003964">
    <property type="term" value="F:RNA-directed DNA polymerase activity"/>
    <property type="evidence" value="ECO:0007669"/>
    <property type="project" value="UniProtKB-EC"/>
</dbReference>
<dbReference type="Gene3D" id="3.30.70.270">
    <property type="match status" value="2"/>
</dbReference>
<dbReference type="InterPro" id="IPR051320">
    <property type="entry name" value="Viral_Replic_Matur_Polypro"/>
</dbReference>
<dbReference type="EMBL" id="BGZK01005896">
    <property type="protein sequence ID" value="GBP15917.1"/>
    <property type="molecule type" value="Genomic_DNA"/>
</dbReference>
<dbReference type="InterPro" id="IPR043502">
    <property type="entry name" value="DNA/RNA_pol_sf"/>
</dbReference>
<proteinExistence type="predicted"/>
<organism evidence="3 4">
    <name type="scientific">Eumeta variegata</name>
    <name type="common">Bagworm moth</name>
    <name type="synonym">Eumeta japonica</name>
    <dbReference type="NCBI Taxonomy" id="151549"/>
    <lineage>
        <taxon>Eukaryota</taxon>
        <taxon>Metazoa</taxon>
        <taxon>Ecdysozoa</taxon>
        <taxon>Arthropoda</taxon>
        <taxon>Hexapoda</taxon>
        <taxon>Insecta</taxon>
        <taxon>Pterygota</taxon>
        <taxon>Neoptera</taxon>
        <taxon>Endopterygota</taxon>
        <taxon>Lepidoptera</taxon>
        <taxon>Glossata</taxon>
        <taxon>Ditrysia</taxon>
        <taxon>Tineoidea</taxon>
        <taxon>Psychidae</taxon>
        <taxon>Oiketicinae</taxon>
        <taxon>Eumeta</taxon>
    </lineage>
</organism>
<comment type="caution">
    <text evidence="3">The sequence shown here is derived from an EMBL/GenBank/DDBJ whole genome shotgun (WGS) entry which is preliminary data.</text>
</comment>
<dbReference type="PANTHER" id="PTHR33064">
    <property type="entry name" value="POL PROTEIN"/>
    <property type="match status" value="1"/>
</dbReference>
<evidence type="ECO:0000313" key="4">
    <source>
        <dbReference type="Proteomes" id="UP000299102"/>
    </source>
</evidence>
<dbReference type="Pfam" id="PF00078">
    <property type="entry name" value="RVT_1"/>
    <property type="match status" value="1"/>
</dbReference>
<dbReference type="PROSITE" id="PS50878">
    <property type="entry name" value="RT_POL"/>
    <property type="match status" value="1"/>
</dbReference>